<gene>
    <name evidence="1" type="ORF">APY04_0868</name>
</gene>
<evidence type="ECO:0000313" key="2">
    <source>
        <dbReference type="Proteomes" id="UP000059074"/>
    </source>
</evidence>
<protein>
    <submittedName>
        <fullName evidence="1">Uncharacterized protein</fullName>
    </submittedName>
</protein>
<dbReference type="STRING" id="121290.APY04_0868"/>
<name>A0A120CX93_HYPSL</name>
<organism evidence="1 2">
    <name type="scientific">Hyphomicrobium sulfonivorans</name>
    <dbReference type="NCBI Taxonomy" id="121290"/>
    <lineage>
        <taxon>Bacteria</taxon>
        <taxon>Pseudomonadati</taxon>
        <taxon>Pseudomonadota</taxon>
        <taxon>Alphaproteobacteria</taxon>
        <taxon>Hyphomicrobiales</taxon>
        <taxon>Hyphomicrobiaceae</taxon>
        <taxon>Hyphomicrobium</taxon>
    </lineage>
</organism>
<accession>A0A120CX93</accession>
<proteinExistence type="predicted"/>
<comment type="caution">
    <text evidence="1">The sequence shown here is derived from an EMBL/GenBank/DDBJ whole genome shotgun (WGS) entry which is preliminary data.</text>
</comment>
<dbReference type="Proteomes" id="UP000059074">
    <property type="component" value="Unassembled WGS sequence"/>
</dbReference>
<dbReference type="EMBL" id="LMTR01000030">
    <property type="protein sequence ID" value="KWT70588.1"/>
    <property type="molecule type" value="Genomic_DNA"/>
</dbReference>
<dbReference type="AlphaFoldDB" id="A0A120CX93"/>
<evidence type="ECO:0000313" key="1">
    <source>
        <dbReference type="EMBL" id="KWT70588.1"/>
    </source>
</evidence>
<reference evidence="1 2" key="1">
    <citation type="submission" date="2015-10" db="EMBL/GenBank/DDBJ databases">
        <title>Transcriptomic analysis of a linuron degrading triple-species bacterial consortium.</title>
        <authorList>
            <person name="Albers P."/>
        </authorList>
    </citation>
    <scope>NUCLEOTIDE SEQUENCE [LARGE SCALE GENOMIC DNA]</scope>
    <source>
        <strain evidence="1 2">WDL6</strain>
    </source>
</reference>
<keyword evidence="2" id="KW-1185">Reference proteome</keyword>
<sequence length="47" mass="4916">MTVAANAMAHAAPLPKLFAVDRMMPLALNNRLEAALPVAAIATLCLQ</sequence>